<evidence type="ECO:0000259" key="4">
    <source>
        <dbReference type="Pfam" id="PF01466"/>
    </source>
</evidence>
<proteinExistence type="inferred from homology"/>
<dbReference type="InterPro" id="IPR011333">
    <property type="entry name" value="SKP1/BTB/POZ_sf"/>
</dbReference>
<dbReference type="GO" id="GO:0016567">
    <property type="term" value="P:protein ubiquitination"/>
    <property type="evidence" value="ECO:0007669"/>
    <property type="project" value="UniProtKB-UniPathway"/>
</dbReference>
<evidence type="ECO:0000259" key="5">
    <source>
        <dbReference type="Pfam" id="PF03931"/>
    </source>
</evidence>
<dbReference type="Pfam" id="PF03931">
    <property type="entry name" value="Skp1_POZ"/>
    <property type="match status" value="1"/>
</dbReference>
<dbReference type="InterPro" id="IPR001232">
    <property type="entry name" value="SKP1-like"/>
</dbReference>
<dbReference type="InterPro" id="IPR016072">
    <property type="entry name" value="Skp1_comp_dimer"/>
</dbReference>
<dbReference type="GO" id="GO:0006511">
    <property type="term" value="P:ubiquitin-dependent protein catabolic process"/>
    <property type="evidence" value="ECO:0007669"/>
    <property type="project" value="InterPro"/>
</dbReference>
<dbReference type="Proteomes" id="UP000035642">
    <property type="component" value="Unassembled WGS sequence"/>
</dbReference>
<feature type="domain" description="SKP1 component dimerisation" evidence="4">
    <location>
        <begin position="112"/>
        <end position="146"/>
    </location>
</feature>
<reference evidence="7" key="2">
    <citation type="submission" date="2017-02" db="UniProtKB">
        <authorList>
            <consortium name="WormBaseParasite"/>
        </authorList>
    </citation>
    <scope>IDENTIFICATION</scope>
</reference>
<protein>
    <recommendedName>
        <fullName evidence="3">Skp1-related protein</fullName>
    </recommendedName>
</protein>
<dbReference type="SUPFAM" id="SSF54695">
    <property type="entry name" value="POZ domain"/>
    <property type="match status" value="1"/>
</dbReference>
<comment type="similarity">
    <text evidence="1 3">Belongs to the SKP1 family.</text>
</comment>
<dbReference type="SUPFAM" id="SSF81382">
    <property type="entry name" value="Skp1 dimerisation domain-like"/>
    <property type="match status" value="1"/>
</dbReference>
<dbReference type="PANTHER" id="PTHR11165">
    <property type="entry name" value="SKP1"/>
    <property type="match status" value="1"/>
</dbReference>
<name>A0A0K0DLJ7_ANGCA</name>
<feature type="domain" description="SKP1 component POZ" evidence="5">
    <location>
        <begin position="20"/>
        <end position="80"/>
    </location>
</feature>
<evidence type="ECO:0000256" key="3">
    <source>
        <dbReference type="PIRNR" id="PIRNR028729"/>
    </source>
</evidence>
<evidence type="ECO:0000313" key="6">
    <source>
        <dbReference type="Proteomes" id="UP000035642"/>
    </source>
</evidence>
<comment type="pathway">
    <text evidence="3">Protein modification; protein ubiquitination.</text>
</comment>
<dbReference type="InterPro" id="IPR016897">
    <property type="entry name" value="SKP1"/>
</dbReference>
<dbReference type="SMART" id="SM00512">
    <property type="entry name" value="Skp1"/>
    <property type="match status" value="1"/>
</dbReference>
<dbReference type="InterPro" id="IPR036296">
    <property type="entry name" value="SKP1-like_dim_sf"/>
</dbReference>
<organism evidence="6 7">
    <name type="scientific">Angiostrongylus cantonensis</name>
    <name type="common">Rat lungworm</name>
    <dbReference type="NCBI Taxonomy" id="6313"/>
    <lineage>
        <taxon>Eukaryota</taxon>
        <taxon>Metazoa</taxon>
        <taxon>Ecdysozoa</taxon>
        <taxon>Nematoda</taxon>
        <taxon>Chromadorea</taxon>
        <taxon>Rhabditida</taxon>
        <taxon>Rhabditina</taxon>
        <taxon>Rhabditomorpha</taxon>
        <taxon>Strongyloidea</taxon>
        <taxon>Metastrongylidae</taxon>
        <taxon>Angiostrongylus</taxon>
    </lineage>
</organism>
<dbReference type="Pfam" id="PF01466">
    <property type="entry name" value="Skp1"/>
    <property type="match status" value="1"/>
</dbReference>
<dbReference type="AlphaFoldDB" id="A0A0K0DLJ7"/>
<dbReference type="Gene3D" id="3.30.710.10">
    <property type="entry name" value="Potassium Channel Kv1.1, Chain A"/>
    <property type="match status" value="1"/>
</dbReference>
<dbReference type="STRING" id="6313.A0A0K0DLJ7"/>
<evidence type="ECO:0000313" key="7">
    <source>
        <dbReference type="WBParaSite" id="ACAC_0001248201-mRNA-1"/>
    </source>
</evidence>
<comment type="function">
    <text evidence="3">Probable essential component of SCF (SKP1-CUL1-F-box protein) E3 ubiquitin-protein ligase complexes, which mediate the ubiquitination and subsequent proteasomal degradation of target proteins. Regulates cell proliferation during embryonic and larval development.</text>
</comment>
<dbReference type="InterPro" id="IPR016073">
    <property type="entry name" value="Skp1_comp_POZ"/>
</dbReference>
<reference evidence="6" key="1">
    <citation type="submission" date="2012-09" db="EMBL/GenBank/DDBJ databases">
        <authorList>
            <person name="Martin A.A."/>
        </authorList>
    </citation>
    <scope>NUCLEOTIDE SEQUENCE</scope>
</reference>
<dbReference type="PIRSF" id="PIRSF028729">
    <property type="entry name" value="E3_ubiquit_lig_SCF_Skp"/>
    <property type="match status" value="1"/>
</dbReference>
<keyword evidence="6" id="KW-1185">Reference proteome</keyword>
<keyword evidence="2 3" id="KW-0833">Ubl conjugation pathway</keyword>
<evidence type="ECO:0000256" key="1">
    <source>
        <dbReference type="ARBA" id="ARBA00009993"/>
    </source>
</evidence>
<accession>A0A0K0DLJ7</accession>
<evidence type="ECO:0000256" key="2">
    <source>
        <dbReference type="ARBA" id="ARBA00022786"/>
    </source>
</evidence>
<dbReference type="WBParaSite" id="ACAC_0001248201-mRNA-1">
    <property type="protein sequence ID" value="ACAC_0001248201-mRNA-1"/>
    <property type="gene ID" value="ACAC_0001248201"/>
</dbReference>
<dbReference type="UniPathway" id="UPA00143"/>
<sequence length="148" mass="17022">MVSPSNSTNASTEKRTSEKVYKLQTKDNEIFEVSASIIGMSKLISTMSEDLNLQDDDTPVPIPNVSANIFKKIVLWCEKHMYVGDDPAGPQNVLEQWDNDFFNVDHPTLFELIMGKTTEEIREMFNIVNDFTPEEEEQIRKENAWCEE</sequence>